<evidence type="ECO:0000313" key="7">
    <source>
        <dbReference type="Proteomes" id="UP000298663"/>
    </source>
</evidence>
<evidence type="ECO:0000256" key="1">
    <source>
        <dbReference type="ARBA" id="ARBA00004123"/>
    </source>
</evidence>
<comment type="subcellular location">
    <subcellularLocation>
        <location evidence="1">Nucleus</location>
    </subcellularLocation>
</comment>
<dbReference type="STRING" id="34508.A0A4U5PCF0"/>
<dbReference type="OrthoDB" id="10027956at2759"/>
<evidence type="ECO:0000256" key="3">
    <source>
        <dbReference type="ARBA" id="ARBA00023242"/>
    </source>
</evidence>
<evidence type="ECO:0000313" key="6">
    <source>
        <dbReference type="EMBL" id="TKR94077.1"/>
    </source>
</evidence>
<feature type="DNA-binding region" description="HMG box" evidence="4">
    <location>
        <begin position="130"/>
        <end position="198"/>
    </location>
</feature>
<dbReference type="InterPro" id="IPR036910">
    <property type="entry name" value="HMG_box_dom_sf"/>
</dbReference>
<name>A0A4U5PCF0_STECR</name>
<dbReference type="PROSITE" id="PS50118">
    <property type="entry name" value="HMG_BOX_2"/>
    <property type="match status" value="1"/>
</dbReference>
<sequence length="242" mass="27882">MASRAFVSLWPKEHRFRWIIANYEHAKERTARLLTQHMSEVRNPSDLLTSTGKGRWGRIQLWTRFHGFSSLFSFRNRATMWQMTEFERYGLLKCDCSDPDSLQPTLFTSSETSPSLPENSQQRKSALKKKRLAGSAYSSFFRTYQNVIKKRNRNASFGEISKEIATMWISLDESTKAQYKRSSDMKKMEYMKQVALSRAVGMSFAEPSPSEAHNTSQFVGNVREPPLAPCNNRLNCSIKAEP</sequence>
<accession>A0A4U5PCF0</accession>
<dbReference type="PANTHER" id="PTHR45781">
    <property type="entry name" value="AGAP000281-PA"/>
    <property type="match status" value="1"/>
</dbReference>
<gene>
    <name evidence="6" type="ORF">L596_008416</name>
</gene>
<evidence type="ECO:0000259" key="5">
    <source>
        <dbReference type="PROSITE" id="PS50118"/>
    </source>
</evidence>
<evidence type="ECO:0000256" key="2">
    <source>
        <dbReference type="ARBA" id="ARBA00023125"/>
    </source>
</evidence>
<dbReference type="AlphaFoldDB" id="A0A4U5PCF0"/>
<reference evidence="6 7" key="2">
    <citation type="journal article" date="2019" name="G3 (Bethesda)">
        <title>Hybrid Assembly of the Genome of the Entomopathogenic Nematode Steinernema carpocapsae Identifies the X-Chromosome.</title>
        <authorList>
            <person name="Serra L."/>
            <person name="Macchietto M."/>
            <person name="Macias-Munoz A."/>
            <person name="McGill C.J."/>
            <person name="Rodriguez I.M."/>
            <person name="Rodriguez B."/>
            <person name="Murad R."/>
            <person name="Mortazavi A."/>
        </authorList>
    </citation>
    <scope>NUCLEOTIDE SEQUENCE [LARGE SCALE GENOMIC DNA]</scope>
    <source>
        <strain evidence="6 7">ALL</strain>
    </source>
</reference>
<protein>
    <recommendedName>
        <fullName evidence="5">HMG box domain-containing protein</fullName>
    </recommendedName>
</protein>
<evidence type="ECO:0000256" key="4">
    <source>
        <dbReference type="PROSITE-ProRule" id="PRU00267"/>
    </source>
</evidence>
<keyword evidence="7" id="KW-1185">Reference proteome</keyword>
<keyword evidence="3 4" id="KW-0539">Nucleus</keyword>
<dbReference type="GO" id="GO:0006357">
    <property type="term" value="P:regulation of transcription by RNA polymerase II"/>
    <property type="evidence" value="ECO:0007669"/>
    <property type="project" value="TreeGrafter"/>
</dbReference>
<dbReference type="SMART" id="SM00398">
    <property type="entry name" value="HMG"/>
    <property type="match status" value="1"/>
</dbReference>
<dbReference type="Gene3D" id="1.10.30.10">
    <property type="entry name" value="High mobility group box domain"/>
    <property type="match status" value="1"/>
</dbReference>
<dbReference type="SUPFAM" id="SSF47095">
    <property type="entry name" value="HMG-box"/>
    <property type="match status" value="1"/>
</dbReference>
<dbReference type="PANTHER" id="PTHR45781:SF1">
    <property type="entry name" value="HMG BOX DOMAIN-CONTAINING PROTEIN"/>
    <property type="match status" value="1"/>
</dbReference>
<organism evidence="6 7">
    <name type="scientific">Steinernema carpocapsae</name>
    <name type="common">Entomopathogenic nematode</name>
    <dbReference type="NCBI Taxonomy" id="34508"/>
    <lineage>
        <taxon>Eukaryota</taxon>
        <taxon>Metazoa</taxon>
        <taxon>Ecdysozoa</taxon>
        <taxon>Nematoda</taxon>
        <taxon>Chromadorea</taxon>
        <taxon>Rhabditida</taxon>
        <taxon>Tylenchina</taxon>
        <taxon>Panagrolaimomorpha</taxon>
        <taxon>Strongyloidoidea</taxon>
        <taxon>Steinernematidae</taxon>
        <taxon>Steinernema</taxon>
    </lineage>
</organism>
<dbReference type="EMBL" id="AZBU02000002">
    <property type="protein sequence ID" value="TKR94077.1"/>
    <property type="molecule type" value="Genomic_DNA"/>
</dbReference>
<dbReference type="InterPro" id="IPR009071">
    <property type="entry name" value="HMG_box_dom"/>
</dbReference>
<dbReference type="Pfam" id="PF00505">
    <property type="entry name" value="HMG_box"/>
    <property type="match status" value="1"/>
</dbReference>
<dbReference type="GO" id="GO:0031490">
    <property type="term" value="F:chromatin DNA binding"/>
    <property type="evidence" value="ECO:0007669"/>
    <property type="project" value="TreeGrafter"/>
</dbReference>
<dbReference type="GO" id="GO:0005634">
    <property type="term" value="C:nucleus"/>
    <property type="evidence" value="ECO:0007669"/>
    <property type="project" value="UniProtKB-SubCell"/>
</dbReference>
<dbReference type="InterPro" id="IPR051365">
    <property type="entry name" value="TOX_HMG-box_domain"/>
</dbReference>
<dbReference type="Proteomes" id="UP000298663">
    <property type="component" value="Unassembled WGS sequence"/>
</dbReference>
<proteinExistence type="predicted"/>
<feature type="domain" description="HMG box" evidence="5">
    <location>
        <begin position="130"/>
        <end position="198"/>
    </location>
</feature>
<comment type="caution">
    <text evidence="6">The sequence shown here is derived from an EMBL/GenBank/DDBJ whole genome shotgun (WGS) entry which is preliminary data.</text>
</comment>
<keyword evidence="2 4" id="KW-0238">DNA-binding</keyword>
<reference evidence="6 7" key="1">
    <citation type="journal article" date="2015" name="Genome Biol.">
        <title>Comparative genomics of Steinernema reveals deeply conserved gene regulatory networks.</title>
        <authorList>
            <person name="Dillman A.R."/>
            <person name="Macchietto M."/>
            <person name="Porter C.F."/>
            <person name="Rogers A."/>
            <person name="Williams B."/>
            <person name="Antoshechkin I."/>
            <person name="Lee M.M."/>
            <person name="Goodwin Z."/>
            <person name="Lu X."/>
            <person name="Lewis E.E."/>
            <person name="Goodrich-Blair H."/>
            <person name="Stock S.P."/>
            <person name="Adams B.J."/>
            <person name="Sternberg P.W."/>
            <person name="Mortazavi A."/>
        </authorList>
    </citation>
    <scope>NUCLEOTIDE SEQUENCE [LARGE SCALE GENOMIC DNA]</scope>
    <source>
        <strain evidence="6 7">ALL</strain>
    </source>
</reference>